<dbReference type="SUPFAM" id="SSF57667">
    <property type="entry name" value="beta-beta-alpha zinc fingers"/>
    <property type="match status" value="1"/>
</dbReference>
<feature type="compositionally biased region" description="Polar residues" evidence="1">
    <location>
        <begin position="305"/>
        <end position="316"/>
    </location>
</feature>
<dbReference type="OrthoDB" id="6260649at2759"/>
<proteinExistence type="predicted"/>
<dbReference type="AlphaFoldDB" id="A0A3S5AQ50"/>
<comment type="caution">
    <text evidence="3">The sequence shown here is derived from an EMBL/GenBank/DDBJ whole genome shotgun (WGS) entry which is preliminary data.</text>
</comment>
<evidence type="ECO:0000256" key="1">
    <source>
        <dbReference type="SAM" id="MobiDB-lite"/>
    </source>
</evidence>
<sequence>MAACDVGVSKCVGTSVNVSSASIAISNSRLPPITVTAPIAAGPAAVSFEMATRSGDDLTSCLGNANTGLALATSEMAVFPLNSTLPSISAVSHVPSQLASATSTSSVDSVVASIRSREYLVNSGAGLGANGSTAPDGRCGSGSSIIGEFSQAYSSTGPKRDKKCAFCGIAFSSLDTLTAHMTHYCSSRRFPTNGLALLTGASGKTALSSGQSGKGTHNQPISGVTTTSLQTLAQLAPQSPSQLHPVPPLTTAQPLVGILRQQHQQMDLEEVSSKLAGLQKQVSADQTLSAFGPNRLELGEPTCCDRTSTSSNSANG</sequence>
<keyword evidence="4" id="KW-1185">Reference proteome</keyword>
<dbReference type="InterPro" id="IPR034731">
    <property type="entry name" value="Znf_CCHC_FOG"/>
</dbReference>
<dbReference type="PROSITE" id="PS51810">
    <property type="entry name" value="ZF_CCHC_FOG"/>
    <property type="match status" value="1"/>
</dbReference>
<evidence type="ECO:0000313" key="3">
    <source>
        <dbReference type="EMBL" id="VEL35082.1"/>
    </source>
</evidence>
<name>A0A3S5AQ50_9PLAT</name>
<organism evidence="3 4">
    <name type="scientific">Protopolystoma xenopodis</name>
    <dbReference type="NCBI Taxonomy" id="117903"/>
    <lineage>
        <taxon>Eukaryota</taxon>
        <taxon>Metazoa</taxon>
        <taxon>Spiralia</taxon>
        <taxon>Lophotrochozoa</taxon>
        <taxon>Platyhelminthes</taxon>
        <taxon>Monogenea</taxon>
        <taxon>Polyopisthocotylea</taxon>
        <taxon>Polystomatidea</taxon>
        <taxon>Polystomatidae</taxon>
        <taxon>Protopolystoma</taxon>
    </lineage>
</organism>
<evidence type="ECO:0000313" key="4">
    <source>
        <dbReference type="Proteomes" id="UP000784294"/>
    </source>
</evidence>
<reference evidence="3" key="1">
    <citation type="submission" date="2018-11" db="EMBL/GenBank/DDBJ databases">
        <authorList>
            <consortium name="Pathogen Informatics"/>
        </authorList>
    </citation>
    <scope>NUCLEOTIDE SEQUENCE</scope>
</reference>
<feature type="domain" description="CCHC FOG-type" evidence="2">
    <location>
        <begin position="156"/>
        <end position="189"/>
    </location>
</feature>
<evidence type="ECO:0000259" key="2">
    <source>
        <dbReference type="PROSITE" id="PS51810"/>
    </source>
</evidence>
<protein>
    <recommendedName>
        <fullName evidence="2">CCHC FOG-type domain-containing protein</fullName>
    </recommendedName>
</protein>
<dbReference type="EMBL" id="CAAALY010249057">
    <property type="protein sequence ID" value="VEL35082.1"/>
    <property type="molecule type" value="Genomic_DNA"/>
</dbReference>
<dbReference type="Proteomes" id="UP000784294">
    <property type="component" value="Unassembled WGS sequence"/>
</dbReference>
<dbReference type="InterPro" id="IPR036236">
    <property type="entry name" value="Znf_C2H2_sf"/>
</dbReference>
<feature type="region of interest" description="Disordered" evidence="1">
    <location>
        <begin position="292"/>
        <end position="316"/>
    </location>
</feature>
<accession>A0A3S5AQ50</accession>
<gene>
    <name evidence="3" type="ORF">PXEA_LOCUS28522</name>
</gene>